<dbReference type="EMBL" id="JANWGH010000001">
    <property type="protein sequence ID" value="MCS5488880.1"/>
    <property type="molecule type" value="Genomic_DNA"/>
</dbReference>
<protein>
    <submittedName>
        <fullName evidence="1">Uncharacterized protein</fullName>
    </submittedName>
</protein>
<comment type="caution">
    <text evidence="1">The sequence shown here is derived from an EMBL/GenBank/DDBJ whole genome shotgun (WGS) entry which is preliminary data.</text>
</comment>
<gene>
    <name evidence="1" type="ORF">NY014_00480</name>
</gene>
<proteinExistence type="predicted"/>
<organism evidence="1 2">
    <name type="scientific">Algoriphagus limi</name>
    <dbReference type="NCBI Taxonomy" id="2975273"/>
    <lineage>
        <taxon>Bacteria</taxon>
        <taxon>Pseudomonadati</taxon>
        <taxon>Bacteroidota</taxon>
        <taxon>Cytophagia</taxon>
        <taxon>Cytophagales</taxon>
        <taxon>Cyclobacteriaceae</taxon>
        <taxon>Algoriphagus</taxon>
    </lineage>
</organism>
<accession>A0ABT2G0T3</accession>
<name>A0ABT2G0T3_9BACT</name>
<dbReference type="Proteomes" id="UP001206788">
    <property type="component" value="Unassembled WGS sequence"/>
</dbReference>
<sequence>MDEIIRSFHERCIHGWEATPEYQRFKFLILSKHIQAYQDYQTKVVENKDSQNLDLAFKKILDEVMSQQRKKELDLYRLYAKDESFYRAFFDTMKRMVDGRGIG</sequence>
<reference evidence="1 2" key="1">
    <citation type="submission" date="2022-08" db="EMBL/GenBank/DDBJ databases">
        <title>Algoriphagus sp. CAU 1643 isolated from mud.</title>
        <authorList>
            <person name="Kim W."/>
        </authorList>
    </citation>
    <scope>NUCLEOTIDE SEQUENCE [LARGE SCALE GENOMIC DNA]</scope>
    <source>
        <strain evidence="1 2">CAU 1643</strain>
    </source>
</reference>
<evidence type="ECO:0000313" key="1">
    <source>
        <dbReference type="EMBL" id="MCS5488880.1"/>
    </source>
</evidence>
<dbReference type="RefSeq" id="WP_259412563.1">
    <property type="nucleotide sequence ID" value="NZ_JANWGH010000001.1"/>
</dbReference>
<keyword evidence="2" id="KW-1185">Reference proteome</keyword>
<evidence type="ECO:0000313" key="2">
    <source>
        <dbReference type="Proteomes" id="UP001206788"/>
    </source>
</evidence>